<evidence type="ECO:0000256" key="2">
    <source>
        <dbReference type="ARBA" id="ARBA00001946"/>
    </source>
</evidence>
<dbReference type="GO" id="GO:0006281">
    <property type="term" value="P:DNA repair"/>
    <property type="evidence" value="ECO:0007669"/>
    <property type="project" value="TreeGrafter"/>
</dbReference>
<sequence>MRRYGAIIFDLDGTLVHSAPDLHAAANVALTALGRASLDLETVTSFVGNGVGKLIERCLQATGPCSPDIQVTALAIFMDSYNANITTLTRPYPGVVACLTRLHESDIAMGICTNKPSGAADAVCDGLDLTRYFDAIVGAEDGQPKKPDPTPLMNTIAQLEMQGKKILYVGDSTVDHATALNAGVDFRLFSGGYLNAAVPDLRTAQVFDHWSEFCSS</sequence>
<dbReference type="NCBIfam" id="TIGR01449">
    <property type="entry name" value="PGP_bact"/>
    <property type="match status" value="1"/>
</dbReference>
<evidence type="ECO:0000256" key="4">
    <source>
        <dbReference type="ARBA" id="ARBA00006171"/>
    </source>
</evidence>
<evidence type="ECO:0000256" key="9">
    <source>
        <dbReference type="ARBA" id="ARBA00023277"/>
    </source>
</evidence>
<dbReference type="GO" id="GO:0005829">
    <property type="term" value="C:cytosol"/>
    <property type="evidence" value="ECO:0007669"/>
    <property type="project" value="TreeGrafter"/>
</dbReference>
<dbReference type="InterPro" id="IPR041492">
    <property type="entry name" value="HAD_2"/>
</dbReference>
<dbReference type="Pfam" id="PF13419">
    <property type="entry name" value="HAD_2"/>
    <property type="match status" value="1"/>
</dbReference>
<dbReference type="Gene3D" id="1.10.150.240">
    <property type="entry name" value="Putative phosphatase, domain 2"/>
    <property type="match status" value="1"/>
</dbReference>
<organism evidence="10 11">
    <name type="scientific">Sedimentitalea nanhaiensis</name>
    <dbReference type="NCBI Taxonomy" id="999627"/>
    <lineage>
        <taxon>Bacteria</taxon>
        <taxon>Pseudomonadati</taxon>
        <taxon>Pseudomonadota</taxon>
        <taxon>Alphaproteobacteria</taxon>
        <taxon>Rhodobacterales</taxon>
        <taxon>Paracoccaceae</taxon>
        <taxon>Sedimentitalea</taxon>
    </lineage>
</organism>
<comment type="similarity">
    <text evidence="4">Belongs to the HAD-like hydrolase superfamily. CbbY/CbbZ/Gph/YieH family.</text>
</comment>
<keyword evidence="8" id="KW-0460">Magnesium</keyword>
<dbReference type="Gene3D" id="3.40.50.1000">
    <property type="entry name" value="HAD superfamily/HAD-like"/>
    <property type="match status" value="1"/>
</dbReference>
<proteinExistence type="inferred from homology"/>
<dbReference type="GO" id="GO:0008967">
    <property type="term" value="F:phosphoglycolate phosphatase activity"/>
    <property type="evidence" value="ECO:0007669"/>
    <property type="project" value="UniProtKB-EC"/>
</dbReference>
<dbReference type="EC" id="3.1.3.18" evidence="5"/>
<evidence type="ECO:0000256" key="3">
    <source>
        <dbReference type="ARBA" id="ARBA00004818"/>
    </source>
</evidence>
<dbReference type="SFLD" id="SFLDS00003">
    <property type="entry name" value="Haloacid_Dehalogenase"/>
    <property type="match status" value="1"/>
</dbReference>
<dbReference type="EMBL" id="FPAW01000003">
    <property type="protein sequence ID" value="SFT57320.1"/>
    <property type="molecule type" value="Genomic_DNA"/>
</dbReference>
<evidence type="ECO:0000256" key="7">
    <source>
        <dbReference type="ARBA" id="ARBA00022801"/>
    </source>
</evidence>
<comment type="cofactor">
    <cofactor evidence="2">
        <name>Mg(2+)</name>
        <dbReference type="ChEBI" id="CHEBI:18420"/>
    </cofactor>
</comment>
<comment type="catalytic activity">
    <reaction evidence="1">
        <text>2-phosphoglycolate + H2O = glycolate + phosphate</text>
        <dbReference type="Rhea" id="RHEA:14369"/>
        <dbReference type="ChEBI" id="CHEBI:15377"/>
        <dbReference type="ChEBI" id="CHEBI:29805"/>
        <dbReference type="ChEBI" id="CHEBI:43474"/>
        <dbReference type="ChEBI" id="CHEBI:58033"/>
        <dbReference type="EC" id="3.1.3.18"/>
    </reaction>
</comment>
<protein>
    <recommendedName>
        <fullName evidence="5">phosphoglycolate phosphatase</fullName>
        <ecNumber evidence="5">3.1.3.18</ecNumber>
    </recommendedName>
</protein>
<evidence type="ECO:0000256" key="5">
    <source>
        <dbReference type="ARBA" id="ARBA00013078"/>
    </source>
</evidence>
<dbReference type="Proteomes" id="UP000182466">
    <property type="component" value="Unassembled WGS sequence"/>
</dbReference>
<reference evidence="10 11" key="1">
    <citation type="submission" date="2016-10" db="EMBL/GenBank/DDBJ databases">
        <authorList>
            <person name="de Groot N.N."/>
        </authorList>
    </citation>
    <scope>NUCLEOTIDE SEQUENCE [LARGE SCALE GENOMIC DNA]</scope>
    <source>
        <strain evidence="10 11">CGMCC 1.10959</strain>
    </source>
</reference>
<evidence type="ECO:0000256" key="1">
    <source>
        <dbReference type="ARBA" id="ARBA00000830"/>
    </source>
</evidence>
<evidence type="ECO:0000256" key="8">
    <source>
        <dbReference type="ARBA" id="ARBA00022842"/>
    </source>
</evidence>
<dbReference type="InterPro" id="IPR050155">
    <property type="entry name" value="HAD-like_hydrolase_sf"/>
</dbReference>
<dbReference type="InterPro" id="IPR006439">
    <property type="entry name" value="HAD-SF_hydro_IA"/>
</dbReference>
<dbReference type="PANTHER" id="PTHR43434">
    <property type="entry name" value="PHOSPHOGLYCOLATE PHOSPHATASE"/>
    <property type="match status" value="1"/>
</dbReference>
<dbReference type="PANTHER" id="PTHR43434:SF1">
    <property type="entry name" value="PHOSPHOGLYCOLATE PHOSPHATASE"/>
    <property type="match status" value="1"/>
</dbReference>
<comment type="pathway">
    <text evidence="3">Organic acid metabolism; glycolate biosynthesis; glycolate from 2-phosphoglycolate: step 1/1.</text>
</comment>
<evidence type="ECO:0000256" key="6">
    <source>
        <dbReference type="ARBA" id="ARBA00022723"/>
    </source>
</evidence>
<evidence type="ECO:0000313" key="10">
    <source>
        <dbReference type="EMBL" id="SFT57320.1"/>
    </source>
</evidence>
<keyword evidence="11" id="KW-1185">Reference proteome</keyword>
<dbReference type="InterPro" id="IPR023214">
    <property type="entry name" value="HAD_sf"/>
</dbReference>
<keyword evidence="7" id="KW-0378">Hydrolase</keyword>
<name>A0A1I6Z3J9_9RHOB</name>
<dbReference type="PRINTS" id="PR00413">
    <property type="entry name" value="HADHALOGNASE"/>
</dbReference>
<keyword evidence="9" id="KW-0119">Carbohydrate metabolism</keyword>
<dbReference type="InterPro" id="IPR036412">
    <property type="entry name" value="HAD-like_sf"/>
</dbReference>
<dbReference type="SUPFAM" id="SSF56784">
    <property type="entry name" value="HAD-like"/>
    <property type="match status" value="1"/>
</dbReference>
<dbReference type="InterPro" id="IPR037512">
    <property type="entry name" value="PGPase_prok"/>
</dbReference>
<dbReference type="NCBIfam" id="TIGR01549">
    <property type="entry name" value="HAD-SF-IA-v1"/>
    <property type="match status" value="1"/>
</dbReference>
<dbReference type="GO" id="GO:0005975">
    <property type="term" value="P:carbohydrate metabolic process"/>
    <property type="evidence" value="ECO:0007669"/>
    <property type="project" value="InterPro"/>
</dbReference>
<dbReference type="SFLD" id="SFLDG01129">
    <property type="entry name" value="C1.5:_HAD__Beta-PGM__Phosphata"/>
    <property type="match status" value="1"/>
</dbReference>
<dbReference type="eggNOG" id="COG0546">
    <property type="taxonomic scope" value="Bacteria"/>
</dbReference>
<dbReference type="InterPro" id="IPR023198">
    <property type="entry name" value="PGP-like_dom2"/>
</dbReference>
<dbReference type="AlphaFoldDB" id="A0A1I6Z3J9"/>
<keyword evidence="6" id="KW-0479">Metal-binding</keyword>
<dbReference type="STRING" id="999627.SAMN05216236_103207"/>
<dbReference type="RefSeq" id="WP_027262554.1">
    <property type="nucleotide sequence ID" value="NZ_FPAW01000003.1"/>
</dbReference>
<accession>A0A1I6Z3J9</accession>
<gene>
    <name evidence="10" type="ORF">SAMN05216236_103207</name>
</gene>
<dbReference type="OrthoDB" id="9793014at2"/>
<dbReference type="GO" id="GO:0046872">
    <property type="term" value="F:metal ion binding"/>
    <property type="evidence" value="ECO:0007669"/>
    <property type="project" value="UniProtKB-KW"/>
</dbReference>
<evidence type="ECO:0000313" key="11">
    <source>
        <dbReference type="Proteomes" id="UP000182466"/>
    </source>
</evidence>